<gene>
    <name evidence="1" type="ORF">EVAR_84636_1</name>
</gene>
<sequence length="88" mass="9679">MEFTSDAKAHDGKKFFYGGKRNLLIVYQSSEGMSNLLFNLPLGAVESDLSPPLWPSVDVGYISNVFVTVVTTSNINGLTNVEQKPRLN</sequence>
<evidence type="ECO:0000313" key="1">
    <source>
        <dbReference type="EMBL" id="GBP31524.1"/>
    </source>
</evidence>
<comment type="caution">
    <text evidence="1">The sequence shown here is derived from an EMBL/GenBank/DDBJ whole genome shotgun (WGS) entry which is preliminary data.</text>
</comment>
<organism evidence="1 2">
    <name type="scientific">Eumeta variegata</name>
    <name type="common">Bagworm moth</name>
    <name type="synonym">Eumeta japonica</name>
    <dbReference type="NCBI Taxonomy" id="151549"/>
    <lineage>
        <taxon>Eukaryota</taxon>
        <taxon>Metazoa</taxon>
        <taxon>Ecdysozoa</taxon>
        <taxon>Arthropoda</taxon>
        <taxon>Hexapoda</taxon>
        <taxon>Insecta</taxon>
        <taxon>Pterygota</taxon>
        <taxon>Neoptera</taxon>
        <taxon>Endopterygota</taxon>
        <taxon>Lepidoptera</taxon>
        <taxon>Glossata</taxon>
        <taxon>Ditrysia</taxon>
        <taxon>Tineoidea</taxon>
        <taxon>Psychidae</taxon>
        <taxon>Oiketicinae</taxon>
        <taxon>Eumeta</taxon>
    </lineage>
</organism>
<name>A0A4C1V0G0_EUMVA</name>
<accession>A0A4C1V0G0</accession>
<dbReference type="Proteomes" id="UP000299102">
    <property type="component" value="Unassembled WGS sequence"/>
</dbReference>
<keyword evidence="2" id="KW-1185">Reference proteome</keyword>
<proteinExistence type="predicted"/>
<protein>
    <submittedName>
        <fullName evidence="1">Uncharacterized protein</fullName>
    </submittedName>
</protein>
<reference evidence="1 2" key="1">
    <citation type="journal article" date="2019" name="Commun. Biol.">
        <title>The bagworm genome reveals a unique fibroin gene that provides high tensile strength.</title>
        <authorList>
            <person name="Kono N."/>
            <person name="Nakamura H."/>
            <person name="Ohtoshi R."/>
            <person name="Tomita M."/>
            <person name="Numata K."/>
            <person name="Arakawa K."/>
        </authorList>
    </citation>
    <scope>NUCLEOTIDE SEQUENCE [LARGE SCALE GENOMIC DNA]</scope>
</reference>
<evidence type="ECO:0000313" key="2">
    <source>
        <dbReference type="Proteomes" id="UP000299102"/>
    </source>
</evidence>
<dbReference type="AlphaFoldDB" id="A0A4C1V0G0"/>
<dbReference type="EMBL" id="BGZK01000247">
    <property type="protein sequence ID" value="GBP31524.1"/>
    <property type="molecule type" value="Genomic_DNA"/>
</dbReference>